<protein>
    <submittedName>
        <fullName evidence="3">Tetratricopeptide repeat-containing protein</fullName>
    </submittedName>
</protein>
<dbReference type="GO" id="GO:0000127">
    <property type="term" value="C:transcription factor TFIIIC complex"/>
    <property type="evidence" value="ECO:0007669"/>
    <property type="project" value="TreeGrafter"/>
</dbReference>
<keyword evidence="1" id="KW-0802">TPR repeat</keyword>
<name>A0A0P1NTN5_9BACT</name>
<evidence type="ECO:0000313" key="2">
    <source>
        <dbReference type="EMBL" id="CUS86542.1"/>
    </source>
</evidence>
<dbReference type="GO" id="GO:0006383">
    <property type="term" value="P:transcription by RNA polymerase III"/>
    <property type="evidence" value="ECO:0007669"/>
    <property type="project" value="InterPro"/>
</dbReference>
<accession>A0A0P1NTN5</accession>
<dbReference type="InterPro" id="IPR039340">
    <property type="entry name" value="Tfc4/TFIIIC-102/Sfc4"/>
</dbReference>
<feature type="repeat" description="TPR" evidence="1">
    <location>
        <begin position="25"/>
        <end position="58"/>
    </location>
</feature>
<proteinExistence type="predicted"/>
<organism evidence="3 4">
    <name type="scientific">Candidatus Kryptonium thompsonii</name>
    <dbReference type="NCBI Taxonomy" id="1633631"/>
    <lineage>
        <taxon>Bacteria</taxon>
        <taxon>Pseudomonadati</taxon>
        <taxon>Candidatus Kryptoniota</taxon>
        <taxon>Candidatus Kryptonium</taxon>
    </lineage>
</organism>
<dbReference type="RefSeq" id="WP_047133489.1">
    <property type="nucleotide sequence ID" value="NZ_CZVI01000011.1"/>
</dbReference>
<accession>A0A0P1LXK9</accession>
<evidence type="ECO:0000313" key="5">
    <source>
        <dbReference type="Proteomes" id="UP000182200"/>
    </source>
</evidence>
<evidence type="ECO:0000256" key="1">
    <source>
        <dbReference type="PROSITE-ProRule" id="PRU00339"/>
    </source>
</evidence>
<feature type="repeat" description="TPR" evidence="1">
    <location>
        <begin position="556"/>
        <end position="589"/>
    </location>
</feature>
<dbReference type="InterPro" id="IPR019734">
    <property type="entry name" value="TPR_rpt"/>
</dbReference>
<dbReference type="SUPFAM" id="SSF48452">
    <property type="entry name" value="TPR-like"/>
    <property type="match status" value="4"/>
</dbReference>
<accession>A0A0S4NED5</accession>
<dbReference type="PANTHER" id="PTHR23082:SF0">
    <property type="entry name" value="GENERAL TRANSCRIPTION FACTOR 3C POLYPEPTIDE 3"/>
    <property type="match status" value="1"/>
</dbReference>
<accession>A0A0P1P2B3</accession>
<dbReference type="Gene3D" id="1.25.40.10">
    <property type="entry name" value="Tetratricopeptide repeat domain"/>
    <property type="match status" value="4"/>
</dbReference>
<sequence>MKIKIIKLFLITFIINFAFAQTQDELNLLRLAQSFERAGEYERALKIYEELYNNNPTNRVYLEAIVRLNTQTKNYDRAIKLAQSWLSSHPDDIDMMARLGDVNFKAGNEKEAIEIWDKIVKTYRNNPGIYRMVADYLIQNRLYDKAIQYLTTAQKIAGVPELYSFEIAMLYEFTMRFDKAVEEYIKILRRTPSMIPSVKSRMSSYINRSDVLKQILPILESEAKVSKSNIGILDLYTWVLMEAKDYQKALEIQTQLDKVTYANGEVLLNFARDLFNQGIYHIALKAYASIIENYPNSKILAEAKFGAIRSNEEMLRLRFNTIENPDSIFYSELRKVESDYLKISNEYPGTKYEAEALFRLGLIKLDFYFDLDQAQRYFEEVEKKFMLSHGKDAVLKLAEVFTLKGDLESAREKYLYLMKLKNFPDTLRVKFLLAQLDYYEGNFNAAIKTLEEISKFTSSDFSNDAIELILKIQSNRFPSEENLKKMALAELKIKQKRFTEAISLLETIISTCSNCPITDDAIFTVSKTYEMLKKFDKAIEYLEILLNGHPESIYADDALMEKGKIYQKLGKNELAIDAYTKLISQFPNSIFVNEARKRIRELRGELQ</sequence>
<reference evidence="2 5" key="1">
    <citation type="submission" date="2015-11" db="EMBL/GenBank/DDBJ databases">
        <authorList>
            <person name="Varghese N."/>
        </authorList>
    </citation>
    <scope>NUCLEOTIDE SEQUENCE [LARGE SCALE GENOMIC DNA]</scope>
    <source>
        <strain evidence="2 5">JGI-8</strain>
    </source>
</reference>
<dbReference type="PROSITE" id="PS50005">
    <property type="entry name" value="TPR"/>
    <property type="match status" value="2"/>
</dbReference>
<dbReference type="PANTHER" id="PTHR23082">
    <property type="entry name" value="TRANSCRIPTION INITIATION FACTOR IIIC TFIIIC , POLYPEPTIDE 3-RELATED"/>
    <property type="match status" value="1"/>
</dbReference>
<keyword evidence="5" id="KW-1185">Reference proteome</keyword>
<dbReference type="AlphaFoldDB" id="A0A0P1NTN5"/>
<dbReference type="Pfam" id="PF13432">
    <property type="entry name" value="TPR_16"/>
    <property type="match status" value="1"/>
</dbReference>
<dbReference type="Pfam" id="PF13174">
    <property type="entry name" value="TPR_6"/>
    <property type="match status" value="4"/>
</dbReference>
<dbReference type="InterPro" id="IPR011990">
    <property type="entry name" value="TPR-like_helical_dom_sf"/>
</dbReference>
<dbReference type="EMBL" id="CZVI01000011">
    <property type="protein sequence ID" value="CUS86542.1"/>
    <property type="molecule type" value="Genomic_DNA"/>
</dbReference>
<gene>
    <name evidence="3" type="ORF">JGI4_02107</name>
    <name evidence="2" type="ORF">JGI8_01007</name>
</gene>
<reference evidence="3 4" key="2">
    <citation type="submission" date="2015-11" db="EMBL/GenBank/DDBJ databases">
        <authorList>
            <person name="Zhang Y."/>
            <person name="Guo Z."/>
        </authorList>
    </citation>
    <scope>NUCLEOTIDE SEQUENCE [LARGE SCALE GENOMIC DNA]</scope>
    <source>
        <strain evidence="3">JGI-4</strain>
    </source>
</reference>
<dbReference type="SMART" id="SM00028">
    <property type="entry name" value="TPR"/>
    <property type="match status" value="8"/>
</dbReference>
<dbReference type="Pfam" id="PF14559">
    <property type="entry name" value="TPR_19"/>
    <property type="match status" value="1"/>
</dbReference>
<evidence type="ECO:0000313" key="3">
    <source>
        <dbReference type="EMBL" id="CUU08479.1"/>
    </source>
</evidence>
<dbReference type="EMBL" id="FAOP01000009">
    <property type="protein sequence ID" value="CUU08479.1"/>
    <property type="molecule type" value="Genomic_DNA"/>
</dbReference>
<evidence type="ECO:0000313" key="4">
    <source>
        <dbReference type="Proteomes" id="UP000182011"/>
    </source>
</evidence>
<dbReference type="Proteomes" id="UP000182011">
    <property type="component" value="Unassembled WGS sequence"/>
</dbReference>
<accession>A0A0P1M8M6</accession>
<dbReference type="Proteomes" id="UP000182200">
    <property type="component" value="Unassembled WGS sequence"/>
</dbReference>
<dbReference type="STRING" id="1633631.GCA_001442925_02100"/>